<feature type="coiled-coil region" evidence="7">
    <location>
        <begin position="1036"/>
        <end position="1063"/>
    </location>
</feature>
<dbReference type="InterPro" id="IPR044635">
    <property type="entry name" value="UBP14-like"/>
</dbReference>
<accession>A0ABX6ESG0</accession>
<evidence type="ECO:0000256" key="2">
    <source>
        <dbReference type="ARBA" id="ARBA00012759"/>
    </source>
</evidence>
<reference evidence="9 10" key="1">
    <citation type="submission" date="2016-03" db="EMBL/GenBank/DDBJ databases">
        <title>How can Kluyveromyces marxianus grow so fast - potential evolutionary course in Saccharomyces Complex revealed by comparative genomics.</title>
        <authorList>
            <person name="Mo W."/>
            <person name="Lu W."/>
            <person name="Yang X."/>
            <person name="Qi J."/>
            <person name="Lv H."/>
        </authorList>
    </citation>
    <scope>NUCLEOTIDE SEQUENCE [LARGE SCALE GENOMIC DNA]</scope>
    <source>
        <strain evidence="9 10">FIM1</strain>
    </source>
</reference>
<evidence type="ECO:0000256" key="7">
    <source>
        <dbReference type="SAM" id="Coils"/>
    </source>
</evidence>
<feature type="domain" description="USP" evidence="8">
    <location>
        <begin position="697"/>
        <end position="1205"/>
    </location>
</feature>
<keyword evidence="4" id="KW-0833">Ubl conjugation pathway</keyword>
<dbReference type="SUPFAM" id="SSF54001">
    <property type="entry name" value="Cysteine proteinases"/>
    <property type="match status" value="1"/>
</dbReference>
<dbReference type="InterPro" id="IPR025305">
    <property type="entry name" value="UCH_repeat_domain"/>
</dbReference>
<evidence type="ECO:0000256" key="4">
    <source>
        <dbReference type="ARBA" id="ARBA00022786"/>
    </source>
</evidence>
<dbReference type="EC" id="3.4.19.12" evidence="2"/>
<dbReference type="PROSITE" id="PS00973">
    <property type="entry name" value="USP_2"/>
    <property type="match status" value="1"/>
</dbReference>
<dbReference type="PROSITE" id="PS00972">
    <property type="entry name" value="USP_1"/>
    <property type="match status" value="1"/>
</dbReference>
<gene>
    <name evidence="9" type="primary">UBP2</name>
    <name evidence="9" type="ORF">FIM1_1467</name>
</gene>
<dbReference type="InterPro" id="IPR001394">
    <property type="entry name" value="Peptidase_C19_UCH"/>
</dbReference>
<evidence type="ECO:0000256" key="1">
    <source>
        <dbReference type="ARBA" id="ARBA00000707"/>
    </source>
</evidence>
<dbReference type="Pfam" id="PF00443">
    <property type="entry name" value="UCH"/>
    <property type="match status" value="1"/>
</dbReference>
<evidence type="ECO:0000313" key="9">
    <source>
        <dbReference type="EMBL" id="QGN14796.1"/>
    </source>
</evidence>
<evidence type="ECO:0000256" key="6">
    <source>
        <dbReference type="ARBA" id="ARBA00022807"/>
    </source>
</evidence>
<keyword evidence="7" id="KW-0175">Coiled coil</keyword>
<reference evidence="9 10" key="2">
    <citation type="submission" date="2019-11" db="EMBL/GenBank/DDBJ databases">
        <authorList>
            <person name="Lu H."/>
        </authorList>
    </citation>
    <scope>NUCLEOTIDE SEQUENCE [LARGE SCALE GENOMIC DNA]</scope>
    <source>
        <strain evidence="9 10">FIM1</strain>
    </source>
</reference>
<sequence length="1223" mass="141972">MSSEQPLDNIICQPKEPATQSIQENSGPADSLACDLVDDGKKLLYPNVSNIFPFKTCDRILDDIRISPWFIRSLGSSVIKTPMLQYSRERQQVEPWHIVHLIDQVNLKSRYEYDSLTCPAKNTISVMFAMLVDPQFIPEDFDSITEFPYHFYHLKVTVKRRSHLENFNRHVGITHYHPIEPEDLHPFDKRDIFIMDKNDPRLVDQSIFVSTDTNKLLIVEIIKPEFDSEHLSEFQTSRIKERYEKACNDFDLLDPSDVPNQAECLKTLFMIFKNPLQRKSPSSEFKIISKDSVALNSQVNTEWLTNIFGFTLQKSPTVDNIESGEEFKPPDLVDYVTDFKIREIRESYVRKSMEIILIGKQSMQLEESVDIEKRTVAKCFSNQHLGINHTWWFNMLNHAHIEFSPYDINYNFINLSVAFKYSDKDIVKNYETQISLDPENIGFYFDALQYVTNAKGSYQLIAYAGKQDVVGYEDLNNALQVFGLDPTEIDVHLIDGDAMIEYYNSNLLKCSESQKKDLRNALRILGKYLKNRKMLFLVEYEPYHSVQQAYSLLKVDETVDDDIIQTAYTINTADAPGLKKDFDRAVFTIGIERRSMFLLNVLLEECPEFSEYYNFSDLSYEDALKIIEIDINASDDVILEVFQKKWNHGIIPEPDYLLKLKMALENIGYTRNSKLINHFLSTGVVDVSCLPLATWPAGINNVGNTCYLNSLLQFFFTIKPLRDFILTYNNDSAKSLENSKYYSKRRIGGREVSKQEEVRSIQFVYHLRDLFHDMIHTNSRCVTPSKELVYLAFAPSNIEVEFENECEGQGNTELIDLTSINTDESTGANHLKQDEDDDIIMCQTPIALPDDSEEAVQDAYKRQASVQVAKISADQLENTLEIGRQQDVTECIGNVLAQLEIASEPLNLEDDLEQNDLVKQLFYGKIKQDLIPKNDQTSVRTKYERFLSLLVNVGDHPKDIYDALDLYFQNDFLNLEEYGDVKRVISISDLPSVLQIQIQRVYYDRERFMPFKSIEPLPFNNKLYMDRYMTTEDPKLIAENNRCSALKQELQKLKQRERKLLSQNELGFTYKNSLLETKKFLESETLSKHDIETEQVPKSISYIDELIKIIDEEINTLGKRISDLEAEISRCFQDFKHIGYSLFAVFIHRGEASYGHYWVYIKDHTRNNIWRKYNDDSVTEVPESEVFNFTEGNTATPYFLVYVREGQEKETIEPLKRIIQQEA</sequence>
<dbReference type="EMBL" id="CP015055">
    <property type="protein sequence ID" value="QGN14796.1"/>
    <property type="molecule type" value="Genomic_DNA"/>
</dbReference>
<dbReference type="InterPro" id="IPR038765">
    <property type="entry name" value="Papain-like_cys_pep_sf"/>
</dbReference>
<proteinExistence type="predicted"/>
<evidence type="ECO:0000256" key="5">
    <source>
        <dbReference type="ARBA" id="ARBA00022801"/>
    </source>
</evidence>
<dbReference type="GO" id="GO:0016787">
    <property type="term" value="F:hydrolase activity"/>
    <property type="evidence" value="ECO:0007669"/>
    <property type="project" value="UniProtKB-KW"/>
</dbReference>
<dbReference type="PANTHER" id="PTHR43982">
    <property type="entry name" value="UBIQUITIN CARBOXYL-TERMINAL HYDROLASE"/>
    <property type="match status" value="1"/>
</dbReference>
<dbReference type="CDD" id="cd02666">
    <property type="entry name" value="Peptidase_C19J"/>
    <property type="match status" value="1"/>
</dbReference>
<keyword evidence="6" id="KW-0788">Thiol protease</keyword>
<keyword evidence="10" id="KW-1185">Reference proteome</keyword>
<keyword evidence="5 9" id="KW-0378">Hydrolase</keyword>
<protein>
    <recommendedName>
        <fullName evidence="2">ubiquitinyl hydrolase 1</fullName>
        <ecNumber evidence="2">3.4.19.12</ecNumber>
    </recommendedName>
</protein>
<keyword evidence="3" id="KW-0645">Protease</keyword>
<evidence type="ECO:0000259" key="8">
    <source>
        <dbReference type="PROSITE" id="PS50235"/>
    </source>
</evidence>
<organism evidence="9 10">
    <name type="scientific">Kluyveromyces marxianus</name>
    <name type="common">Yeast</name>
    <name type="synonym">Candida kefyr</name>
    <dbReference type="NCBI Taxonomy" id="4911"/>
    <lineage>
        <taxon>Eukaryota</taxon>
        <taxon>Fungi</taxon>
        <taxon>Dikarya</taxon>
        <taxon>Ascomycota</taxon>
        <taxon>Saccharomycotina</taxon>
        <taxon>Saccharomycetes</taxon>
        <taxon>Saccharomycetales</taxon>
        <taxon>Saccharomycetaceae</taxon>
        <taxon>Kluyveromyces</taxon>
    </lineage>
</organism>
<dbReference type="Pfam" id="PF13446">
    <property type="entry name" value="RPT"/>
    <property type="match status" value="3"/>
</dbReference>
<dbReference type="Proteomes" id="UP000422736">
    <property type="component" value="Chromosome 2"/>
</dbReference>
<dbReference type="InterPro" id="IPR018200">
    <property type="entry name" value="USP_CS"/>
</dbReference>
<dbReference type="Gene3D" id="3.90.70.10">
    <property type="entry name" value="Cysteine proteinases"/>
    <property type="match status" value="1"/>
</dbReference>
<dbReference type="PROSITE" id="PS50235">
    <property type="entry name" value="USP_3"/>
    <property type="match status" value="1"/>
</dbReference>
<evidence type="ECO:0000313" key="10">
    <source>
        <dbReference type="Proteomes" id="UP000422736"/>
    </source>
</evidence>
<comment type="catalytic activity">
    <reaction evidence="1">
        <text>Thiol-dependent hydrolysis of ester, thioester, amide, peptide and isopeptide bonds formed by the C-terminal Gly of ubiquitin (a 76-residue protein attached to proteins as an intracellular targeting signal).</text>
        <dbReference type="EC" id="3.4.19.12"/>
    </reaction>
</comment>
<dbReference type="InterPro" id="IPR028889">
    <property type="entry name" value="USP"/>
</dbReference>
<dbReference type="PANTHER" id="PTHR43982:SF6">
    <property type="entry name" value="UBIQUITIN CARBOXYL-TERMINAL HYDROLASE 2-RELATED"/>
    <property type="match status" value="1"/>
</dbReference>
<evidence type="ECO:0000256" key="3">
    <source>
        <dbReference type="ARBA" id="ARBA00022670"/>
    </source>
</evidence>
<name>A0ABX6ESG0_KLUMA</name>